<organism evidence="3 4">
    <name type="scientific">Staphylococcus hyicus</name>
    <dbReference type="NCBI Taxonomy" id="1284"/>
    <lineage>
        <taxon>Bacteria</taxon>
        <taxon>Bacillati</taxon>
        <taxon>Bacillota</taxon>
        <taxon>Bacilli</taxon>
        <taxon>Bacillales</taxon>
        <taxon>Staphylococcaceae</taxon>
        <taxon>Staphylococcus</taxon>
    </lineage>
</organism>
<evidence type="ECO:0000313" key="3">
    <source>
        <dbReference type="EMBL" id="RIO46652.1"/>
    </source>
</evidence>
<proteinExistence type="inferred from homology"/>
<dbReference type="Gene3D" id="3.40.980.10">
    <property type="entry name" value="MoaB/Mog-like domain"/>
    <property type="match status" value="1"/>
</dbReference>
<dbReference type="CDD" id="cd00885">
    <property type="entry name" value="cinA"/>
    <property type="match status" value="1"/>
</dbReference>
<dbReference type="RefSeq" id="WP_119635226.1">
    <property type="nucleotide sequence ID" value="NZ_CP170218.1"/>
</dbReference>
<dbReference type="HAMAP" id="MF_00226_B">
    <property type="entry name" value="CinA_B"/>
    <property type="match status" value="1"/>
</dbReference>
<dbReference type="InterPro" id="IPR036425">
    <property type="entry name" value="MoaB/Mog-like_dom_sf"/>
</dbReference>
<evidence type="ECO:0000313" key="4">
    <source>
        <dbReference type="Proteomes" id="UP000285625"/>
    </source>
</evidence>
<dbReference type="Pfam" id="PF00994">
    <property type="entry name" value="MoCF_biosynth"/>
    <property type="match status" value="1"/>
</dbReference>
<accession>A0A418JKJ8</accession>
<dbReference type="PANTHER" id="PTHR13939:SF0">
    <property type="entry name" value="NMN AMIDOHYDROLASE-LIKE PROTEIN YFAY"/>
    <property type="match status" value="1"/>
</dbReference>
<feature type="domain" description="MoaB/Mog" evidence="2">
    <location>
        <begin position="4"/>
        <end position="170"/>
    </location>
</feature>
<dbReference type="EMBL" id="QXVO01000008">
    <property type="protein sequence ID" value="RIO46652.1"/>
    <property type="molecule type" value="Genomic_DNA"/>
</dbReference>
<dbReference type="AlphaFoldDB" id="A0A418JKJ8"/>
<dbReference type="NCBIfam" id="TIGR00200">
    <property type="entry name" value="cinA_nterm"/>
    <property type="match status" value="1"/>
</dbReference>
<dbReference type="Pfam" id="PF18146">
    <property type="entry name" value="CinA_KH"/>
    <property type="match status" value="1"/>
</dbReference>
<dbReference type="InterPro" id="IPR041424">
    <property type="entry name" value="CinA_KH"/>
</dbReference>
<dbReference type="STRING" id="1284.SHYC_07965"/>
<reference evidence="3 4" key="1">
    <citation type="journal article" date="2016" name="Front. Microbiol.">
        <title>Comprehensive Phylogenetic Analysis of Bovine Non-aureus Staphylococci Species Based on Whole-Genome Sequencing.</title>
        <authorList>
            <person name="Naushad S."/>
            <person name="Barkema H.W."/>
            <person name="Luby C."/>
            <person name="Condas L.A."/>
            <person name="Nobrega D.B."/>
            <person name="Carson D.A."/>
            <person name="De Buck J."/>
        </authorList>
    </citation>
    <scope>NUCLEOTIDE SEQUENCE [LARGE SCALE GENOMIC DNA]</scope>
    <source>
        <strain evidence="3 4">SNUC 5959</strain>
    </source>
</reference>
<dbReference type="SUPFAM" id="SSF53218">
    <property type="entry name" value="Molybdenum cofactor biosynthesis proteins"/>
    <property type="match status" value="1"/>
</dbReference>
<gene>
    <name evidence="1" type="primary">cinA</name>
    <name evidence="3" type="ORF">BUZ57_03975</name>
</gene>
<comment type="caution">
    <text evidence="3">The sequence shown here is derived from an EMBL/GenBank/DDBJ whole genome shotgun (WGS) entry which is preliminary data.</text>
</comment>
<dbReference type="Proteomes" id="UP000285625">
    <property type="component" value="Unassembled WGS sequence"/>
</dbReference>
<evidence type="ECO:0000259" key="2">
    <source>
        <dbReference type="SMART" id="SM00852"/>
    </source>
</evidence>
<dbReference type="InterPro" id="IPR008135">
    <property type="entry name" value="Competence-induced_CinA"/>
</dbReference>
<protein>
    <recommendedName>
        <fullName evidence="1">Putative competence-damage inducible protein</fullName>
    </recommendedName>
</protein>
<evidence type="ECO:0000256" key="1">
    <source>
        <dbReference type="HAMAP-Rule" id="MF_00226"/>
    </source>
</evidence>
<dbReference type="InterPro" id="IPR050101">
    <property type="entry name" value="CinA"/>
</dbReference>
<comment type="similarity">
    <text evidence="1">Belongs to the CinA family.</text>
</comment>
<name>A0A418JKJ8_STAHY</name>
<dbReference type="Gene3D" id="3.30.70.2860">
    <property type="match status" value="1"/>
</dbReference>
<sequence length="387" mass="43789">MKICMIGVGSELLLGQIANTNAQYLSRVMNQAGHDVLEHIVVGDNAERLKSVLQRTLRSYDCIILTGGLGPTKDDLTKQTVAEVLGKRLEIDEEALLSIEDYFKSQHQEMTPNNRQQALIISGSHVLKNDVGMAPGMLIEHHQQKIVLLPGPPKELKPMVNRYMLPYFNESGHTIFSEVLRFAGIGESKVETVLMDLIETQSNPTIAPLAGSHEVTLRLTANDKNQQECQTRITPVKNIILQRLGQFYYGSNETTLAESVMNQLKHTVAVYDGVTEGALNLKLNEHKHHAHHTLFKGYFLHDTQFIANNDMYTQLYESACFVQSLFNSRDAISILSEKDHVYIGFLTGNTIEVIEMTISERQLRLFERTSNYVMIQWLNHLKKRGEK</sequence>
<dbReference type="NCBIfam" id="TIGR00177">
    <property type="entry name" value="molyb_syn"/>
    <property type="match status" value="1"/>
</dbReference>
<dbReference type="SMART" id="SM00852">
    <property type="entry name" value="MoCF_biosynth"/>
    <property type="match status" value="1"/>
</dbReference>
<dbReference type="PANTHER" id="PTHR13939">
    <property type="entry name" value="NICOTINAMIDE-NUCLEOTIDE AMIDOHYDROLASE PNCC"/>
    <property type="match status" value="1"/>
</dbReference>
<dbReference type="InterPro" id="IPR001453">
    <property type="entry name" value="MoaB/Mog_dom"/>
</dbReference>